<proteinExistence type="predicted"/>
<organism evidence="2 3">
    <name type="scientific">Bifidobacterium canis</name>
    <dbReference type="NCBI Taxonomy" id="2610880"/>
    <lineage>
        <taxon>Bacteria</taxon>
        <taxon>Bacillati</taxon>
        <taxon>Actinomycetota</taxon>
        <taxon>Actinomycetes</taxon>
        <taxon>Bifidobacteriales</taxon>
        <taxon>Bifidobacteriaceae</taxon>
        <taxon>Bifidobacterium</taxon>
    </lineage>
</organism>
<comment type="caution">
    <text evidence="2">The sequence shown here is derived from an EMBL/GenBank/DDBJ whole genome shotgun (WGS) entry which is preliminary data.</text>
</comment>
<evidence type="ECO:0000313" key="2">
    <source>
        <dbReference type="EMBL" id="MUH58764.1"/>
    </source>
</evidence>
<dbReference type="EMBL" id="WNLP01000001">
    <property type="protein sequence ID" value="MUH58764.1"/>
    <property type="molecule type" value="Genomic_DNA"/>
</dbReference>
<evidence type="ECO:0000256" key="1">
    <source>
        <dbReference type="SAM" id="MobiDB-lite"/>
    </source>
</evidence>
<gene>
    <name evidence="2" type="ORF">GSD1FS_0052</name>
</gene>
<keyword evidence="3" id="KW-1185">Reference proteome</keyword>
<evidence type="ECO:0000313" key="3">
    <source>
        <dbReference type="Proteomes" id="UP000487882"/>
    </source>
</evidence>
<dbReference type="RefSeq" id="WP_155587882.1">
    <property type="nucleotide sequence ID" value="NZ_WNLP01000001.1"/>
</dbReference>
<dbReference type="AlphaFoldDB" id="A0A7K1J2A1"/>
<dbReference type="Proteomes" id="UP000487882">
    <property type="component" value="Unassembled WGS sequence"/>
</dbReference>
<reference evidence="2 3" key="1">
    <citation type="submission" date="2019-09" db="EMBL/GenBank/DDBJ databases">
        <title>Bifidobacterium canis sp. nov., isolated from the digestive tract of German Shepherd dog puppy.</title>
        <authorList>
            <person name="Bunesova V."/>
        </authorList>
    </citation>
    <scope>NUCLEOTIDE SEQUENCE [LARGE SCALE GENOMIC DNA]</scope>
    <source>
        <strain evidence="2 3">GSD1FS</strain>
    </source>
</reference>
<feature type="compositionally biased region" description="Polar residues" evidence="1">
    <location>
        <begin position="18"/>
        <end position="39"/>
    </location>
</feature>
<sequence length="47" mass="4889">MRNRRPVTILSTSIMTAATSGTSMSGAVNMSDTHASSSCEPVEYPGV</sequence>
<accession>A0A7K1J2A1</accession>
<feature type="region of interest" description="Disordered" evidence="1">
    <location>
        <begin position="18"/>
        <end position="47"/>
    </location>
</feature>
<protein>
    <submittedName>
        <fullName evidence="2">Uncharacterized protein</fullName>
    </submittedName>
</protein>
<name>A0A7K1J2A1_9BIFI</name>